<keyword evidence="2" id="KW-1185">Reference proteome</keyword>
<comment type="caution">
    <text evidence="1">The sequence shown here is derived from an EMBL/GenBank/DDBJ whole genome shotgun (WGS) entry which is preliminary data.</text>
</comment>
<gene>
    <name evidence="1" type="ORF">J2Z19_003231</name>
</gene>
<protein>
    <submittedName>
        <fullName evidence="1">Uncharacterized protein</fullName>
    </submittedName>
</protein>
<reference evidence="1" key="1">
    <citation type="submission" date="2021-03" db="EMBL/GenBank/DDBJ databases">
        <title>Genomic Encyclopedia of Type Strains, Phase IV (KMG-IV): sequencing the most valuable type-strain genomes for metagenomic binning, comparative biology and taxonomic classification.</title>
        <authorList>
            <person name="Goeker M."/>
        </authorList>
    </citation>
    <scope>NUCLEOTIDE SEQUENCE</scope>
    <source>
        <strain evidence="1">DSM 18131</strain>
    </source>
</reference>
<accession>A0ACC5SX93</accession>
<proteinExistence type="predicted"/>
<organism evidence="1 2">
    <name type="scientific">Ensifer adhaerens</name>
    <name type="common">Sinorhizobium morelense</name>
    <dbReference type="NCBI Taxonomy" id="106592"/>
    <lineage>
        <taxon>Bacteria</taxon>
        <taxon>Pseudomonadati</taxon>
        <taxon>Pseudomonadota</taxon>
        <taxon>Alphaproteobacteria</taxon>
        <taxon>Hyphomicrobiales</taxon>
        <taxon>Rhizobiaceae</taxon>
        <taxon>Sinorhizobium/Ensifer group</taxon>
        <taxon>Ensifer</taxon>
    </lineage>
</organism>
<evidence type="ECO:0000313" key="2">
    <source>
        <dbReference type="Proteomes" id="UP000823773"/>
    </source>
</evidence>
<sequence length="78" mass="8885">MLGRYFGPLLSLLGLGSRLVVTSTTADPRPSLFPTFFDPGNRASSPRHSGHRYPHSSTRQRDRYRRQIEAGQLQMERV</sequence>
<name>A0ACC5SX93_ENSAD</name>
<evidence type="ECO:0000313" key="1">
    <source>
        <dbReference type="EMBL" id="MBP1873516.1"/>
    </source>
</evidence>
<dbReference type="EMBL" id="JAGGJR010000004">
    <property type="protein sequence ID" value="MBP1873516.1"/>
    <property type="molecule type" value="Genomic_DNA"/>
</dbReference>
<dbReference type="Proteomes" id="UP000823773">
    <property type="component" value="Unassembled WGS sequence"/>
</dbReference>